<evidence type="ECO:0000259" key="2">
    <source>
        <dbReference type="Pfam" id="PF03629"/>
    </source>
</evidence>
<keyword evidence="1" id="KW-0378">Hydrolase</keyword>
<dbReference type="InterPro" id="IPR036514">
    <property type="entry name" value="SGNH_hydro_sf"/>
</dbReference>
<organism evidence="3 4">
    <name type="scientific">Filimonas zeae</name>
    <dbReference type="NCBI Taxonomy" id="1737353"/>
    <lineage>
        <taxon>Bacteria</taxon>
        <taxon>Pseudomonadati</taxon>
        <taxon>Bacteroidota</taxon>
        <taxon>Chitinophagia</taxon>
        <taxon>Chitinophagales</taxon>
        <taxon>Chitinophagaceae</taxon>
        <taxon>Filimonas</taxon>
    </lineage>
</organism>
<evidence type="ECO:0000256" key="1">
    <source>
        <dbReference type="ARBA" id="ARBA00022801"/>
    </source>
</evidence>
<accession>A0A917J379</accession>
<evidence type="ECO:0000313" key="4">
    <source>
        <dbReference type="Proteomes" id="UP000627292"/>
    </source>
</evidence>
<dbReference type="Gene3D" id="3.40.50.1110">
    <property type="entry name" value="SGNH hydrolase"/>
    <property type="match status" value="1"/>
</dbReference>
<dbReference type="Proteomes" id="UP000627292">
    <property type="component" value="Unassembled WGS sequence"/>
</dbReference>
<keyword evidence="4" id="KW-1185">Reference proteome</keyword>
<dbReference type="EMBL" id="BMIB01000004">
    <property type="protein sequence ID" value="GGH77854.1"/>
    <property type="molecule type" value="Genomic_DNA"/>
</dbReference>
<dbReference type="AlphaFoldDB" id="A0A917J379"/>
<dbReference type="PANTHER" id="PTHR31988:SF19">
    <property type="entry name" value="9-O-ACETYL-N-ACETYLNEURAMINIC ACID DEACETYLASE-RELATED"/>
    <property type="match status" value="1"/>
</dbReference>
<proteinExistence type="predicted"/>
<protein>
    <submittedName>
        <fullName evidence="3">Acetylxylan esterase</fullName>
    </submittedName>
</protein>
<gene>
    <name evidence="3" type="primary">axeA</name>
    <name evidence="3" type="ORF">GCM10011379_44830</name>
</gene>
<dbReference type="InterPro" id="IPR052940">
    <property type="entry name" value="Carb_Esterase_6"/>
</dbReference>
<feature type="domain" description="Sialate O-acetylesterase" evidence="2">
    <location>
        <begin position="21"/>
        <end position="244"/>
    </location>
</feature>
<dbReference type="Pfam" id="PF03629">
    <property type="entry name" value="SASA"/>
    <property type="match status" value="1"/>
</dbReference>
<name>A0A917J379_9BACT</name>
<comment type="caution">
    <text evidence="3">The sequence shown here is derived from an EMBL/GenBank/DDBJ whole genome shotgun (WGS) entry which is preliminary data.</text>
</comment>
<evidence type="ECO:0000313" key="3">
    <source>
        <dbReference type="EMBL" id="GGH77854.1"/>
    </source>
</evidence>
<dbReference type="SUPFAM" id="SSF52266">
    <property type="entry name" value="SGNH hydrolase"/>
    <property type="match status" value="1"/>
</dbReference>
<dbReference type="InterPro" id="IPR005181">
    <property type="entry name" value="SASA"/>
</dbReference>
<reference evidence="3" key="2">
    <citation type="submission" date="2020-09" db="EMBL/GenBank/DDBJ databases">
        <authorList>
            <person name="Sun Q."/>
            <person name="Zhou Y."/>
        </authorList>
    </citation>
    <scope>NUCLEOTIDE SEQUENCE</scope>
    <source>
        <strain evidence="3">CGMCC 1.15290</strain>
    </source>
</reference>
<dbReference type="GO" id="GO:0016788">
    <property type="term" value="F:hydrolase activity, acting on ester bonds"/>
    <property type="evidence" value="ECO:0007669"/>
    <property type="project" value="UniProtKB-ARBA"/>
</dbReference>
<reference evidence="3" key="1">
    <citation type="journal article" date="2014" name="Int. J. Syst. Evol. Microbiol.">
        <title>Complete genome sequence of Corynebacterium casei LMG S-19264T (=DSM 44701T), isolated from a smear-ripened cheese.</title>
        <authorList>
            <consortium name="US DOE Joint Genome Institute (JGI-PGF)"/>
            <person name="Walter F."/>
            <person name="Albersmeier A."/>
            <person name="Kalinowski J."/>
            <person name="Ruckert C."/>
        </authorList>
    </citation>
    <scope>NUCLEOTIDE SEQUENCE</scope>
    <source>
        <strain evidence="3">CGMCC 1.15290</strain>
    </source>
</reference>
<dbReference type="PANTHER" id="PTHR31988">
    <property type="entry name" value="ESTERASE, PUTATIVE (DUF303)-RELATED"/>
    <property type="match status" value="1"/>
</dbReference>
<sequence length="253" mass="27617">MAVLLFFVATHAQQPKPDSNFHVYLLIGQSNMAGRGPLDSLSKQVHPQVVMLDSFNKWIPATDPVHFDKPAAVGVGPARSFAESMLTETTGKAVKIGLVPCAWGGSPVKVWEPGAVYLKQFYPYDFAIERLRIAMQHGVIKGILWHQGESDNDSAHAAVYLNKLAILIGRLRAETQQADLPFVAGEIGYFNKKELVINSVINQLPQQLRGTAVISAKGLTDKGDRLHFDAASARELGKRYAAAMKALQAKRGS</sequence>